<evidence type="ECO:0000313" key="2">
    <source>
        <dbReference type="Proteomes" id="UP000485058"/>
    </source>
</evidence>
<gene>
    <name evidence="1" type="ORF">HaLaN_13454</name>
</gene>
<reference evidence="1 2" key="1">
    <citation type="submission" date="2020-02" db="EMBL/GenBank/DDBJ databases">
        <title>Draft genome sequence of Haematococcus lacustris strain NIES-144.</title>
        <authorList>
            <person name="Morimoto D."/>
            <person name="Nakagawa S."/>
            <person name="Yoshida T."/>
            <person name="Sawayama S."/>
        </authorList>
    </citation>
    <scope>NUCLEOTIDE SEQUENCE [LARGE SCALE GENOMIC DNA]</scope>
    <source>
        <strain evidence="1 2">NIES-144</strain>
    </source>
</reference>
<proteinExistence type="predicted"/>
<comment type="caution">
    <text evidence="1">The sequence shown here is derived from an EMBL/GenBank/DDBJ whole genome shotgun (WGS) entry which is preliminary data.</text>
</comment>
<keyword evidence="2" id="KW-1185">Reference proteome</keyword>
<accession>A0A699ZMA8</accession>
<organism evidence="1 2">
    <name type="scientific">Haematococcus lacustris</name>
    <name type="common">Green alga</name>
    <name type="synonym">Haematococcus pluvialis</name>
    <dbReference type="NCBI Taxonomy" id="44745"/>
    <lineage>
        <taxon>Eukaryota</taxon>
        <taxon>Viridiplantae</taxon>
        <taxon>Chlorophyta</taxon>
        <taxon>core chlorophytes</taxon>
        <taxon>Chlorophyceae</taxon>
        <taxon>CS clade</taxon>
        <taxon>Chlamydomonadales</taxon>
        <taxon>Haematococcaceae</taxon>
        <taxon>Haematococcus</taxon>
    </lineage>
</organism>
<evidence type="ECO:0000313" key="1">
    <source>
        <dbReference type="EMBL" id="GFH16932.1"/>
    </source>
</evidence>
<name>A0A699ZMA8_HAELA</name>
<dbReference type="EMBL" id="BLLF01001072">
    <property type="protein sequence ID" value="GFH16932.1"/>
    <property type="molecule type" value="Genomic_DNA"/>
</dbReference>
<dbReference type="AlphaFoldDB" id="A0A699ZMA8"/>
<sequence length="187" mass="20026">MKWYMACSRLSLLTGGSTPNASQHSRMITTLCLEHHHDHVTSHCTCHLRSTVACYGNYSSMHIMVHIMVVNWDCERGCACYSLRVGPNARNACVADVVNGVAGASVLRQLVVVEVHYASSAVEPHVLQDCAKADGLVDALGIAAALDVEHAAVAPAVLVVADQRPTRVRGQRGLASACDLWAAWPGL</sequence>
<dbReference type="Proteomes" id="UP000485058">
    <property type="component" value="Unassembled WGS sequence"/>
</dbReference>
<protein>
    <submittedName>
        <fullName evidence="1">Uncharacterized protein</fullName>
    </submittedName>
</protein>